<comment type="similarity">
    <text evidence="3">In the N-terminal section; belongs to the PINc/VapC protein family.</text>
</comment>
<organism evidence="5 6">
    <name type="scientific">Pontibacillus chungwhensis</name>
    <dbReference type="NCBI Taxonomy" id="265426"/>
    <lineage>
        <taxon>Bacteria</taxon>
        <taxon>Bacillati</taxon>
        <taxon>Bacillota</taxon>
        <taxon>Bacilli</taxon>
        <taxon>Bacillales</taxon>
        <taxon>Bacillaceae</taxon>
        <taxon>Pontibacillus</taxon>
    </lineage>
</organism>
<evidence type="ECO:0000313" key="5">
    <source>
        <dbReference type="EMBL" id="WIF99827.1"/>
    </source>
</evidence>
<evidence type="ECO:0000256" key="3">
    <source>
        <dbReference type="ARBA" id="ARBA00046345"/>
    </source>
</evidence>
<gene>
    <name evidence="5" type="ORF">QNI29_09255</name>
</gene>
<dbReference type="CDD" id="cd09883">
    <property type="entry name" value="PIN_VapC_PhoHL-ATPase"/>
    <property type="match status" value="1"/>
</dbReference>
<reference evidence="5 6" key="1">
    <citation type="submission" date="2023-05" db="EMBL/GenBank/DDBJ databases">
        <title>Comparative genomics reveals the evidence of polycyclic aromatic hydrocarbons degradation in moderately halophilic genus Pontibacillus.</title>
        <authorList>
            <person name="Yang H."/>
            <person name="Qian Z."/>
        </authorList>
    </citation>
    <scope>NUCLEOTIDE SEQUENCE [LARGE SCALE GENOMIC DNA]</scope>
    <source>
        <strain evidence="6">HN14</strain>
    </source>
</reference>
<dbReference type="InterPro" id="IPR003714">
    <property type="entry name" value="PhoH"/>
</dbReference>
<dbReference type="PANTHER" id="PTHR30473">
    <property type="entry name" value="PROTEIN PHOH"/>
    <property type="match status" value="1"/>
</dbReference>
<dbReference type="Gene3D" id="3.40.50.300">
    <property type="entry name" value="P-loop containing nucleotide triphosphate hydrolases"/>
    <property type="match status" value="1"/>
</dbReference>
<dbReference type="SMART" id="SM00670">
    <property type="entry name" value="PINc"/>
    <property type="match status" value="1"/>
</dbReference>
<dbReference type="PANTHER" id="PTHR30473:SF2">
    <property type="entry name" value="PIN DOMAIN-CONTAINING PROTEIN"/>
    <property type="match status" value="1"/>
</dbReference>
<dbReference type="Pfam" id="PF13638">
    <property type="entry name" value="PIN_4"/>
    <property type="match status" value="1"/>
</dbReference>
<dbReference type="RefSeq" id="WP_231416218.1">
    <property type="nucleotide sequence ID" value="NZ_CP126446.1"/>
</dbReference>
<accession>A0ABY8V1L0</accession>
<dbReference type="InterPro" id="IPR002716">
    <property type="entry name" value="PIN_dom"/>
</dbReference>
<keyword evidence="2" id="KW-0067">ATP-binding</keyword>
<dbReference type="Gene3D" id="3.40.50.1010">
    <property type="entry name" value="5'-nuclease"/>
    <property type="match status" value="1"/>
</dbReference>
<dbReference type="EMBL" id="CP126446">
    <property type="protein sequence ID" value="WIF99827.1"/>
    <property type="molecule type" value="Genomic_DNA"/>
</dbReference>
<keyword evidence="1" id="KW-0547">Nucleotide-binding</keyword>
<dbReference type="Proteomes" id="UP001236652">
    <property type="component" value="Chromosome"/>
</dbReference>
<evidence type="ECO:0000256" key="2">
    <source>
        <dbReference type="ARBA" id="ARBA00022840"/>
    </source>
</evidence>
<sequence length="442" mass="50300">MDKIYVLDTNVLLQDPRSIYTFDHHEVVIPAIVLEEVDSKKRNMDEVGRNAREVSRIMDRLRVMGKLHEGVRLESGGKLRVELNHRSFSKLEEVFMERTNDNRILAVTLNLHLEETEKNEGRQVVLVSKDMLMRIKADAIGLVAEDFLSERAVNEDTILNGFQELYVNEDEINLFFQTGELTLSKELLASLHPNEFMILKNRANPSHSAIGIVKHHESVLQKCRFQNEQAWGIRPRNAQQVMALELLLRRDIPLVTMIGKAGTGKTLLALAAGLMQIEDYGFYKKLLVARPIVPLGKDLGYLPGEKEEKLRPWMQPIYDNLEYLFDVKKPGELDQILSGIGSIQVEALTYIRGRSIPEQLILIDEAQNLTKHEVKTILTRIGEGSKVVLLGDPHQIDHPYLDEFNNGLIHVVEKFKDQNLSGHVKLVKGERSPLAQLSADFL</sequence>
<dbReference type="SUPFAM" id="SSF88723">
    <property type="entry name" value="PIN domain-like"/>
    <property type="match status" value="1"/>
</dbReference>
<name>A0ABY8V1L0_9BACI</name>
<dbReference type="InterPro" id="IPR027417">
    <property type="entry name" value="P-loop_NTPase"/>
</dbReference>
<keyword evidence="6" id="KW-1185">Reference proteome</keyword>
<proteinExistence type="inferred from homology"/>
<dbReference type="InterPro" id="IPR029060">
    <property type="entry name" value="PIN-like_dom_sf"/>
</dbReference>
<evidence type="ECO:0000313" key="6">
    <source>
        <dbReference type="Proteomes" id="UP001236652"/>
    </source>
</evidence>
<dbReference type="SUPFAM" id="SSF52540">
    <property type="entry name" value="P-loop containing nucleoside triphosphate hydrolases"/>
    <property type="match status" value="1"/>
</dbReference>
<protein>
    <submittedName>
        <fullName evidence="5">PhoH family protein</fullName>
    </submittedName>
</protein>
<dbReference type="InterPro" id="IPR051451">
    <property type="entry name" value="PhoH2-like"/>
</dbReference>
<evidence type="ECO:0000256" key="1">
    <source>
        <dbReference type="ARBA" id="ARBA00022741"/>
    </source>
</evidence>
<feature type="domain" description="PIN" evidence="4">
    <location>
        <begin position="3"/>
        <end position="135"/>
    </location>
</feature>
<evidence type="ECO:0000259" key="4">
    <source>
        <dbReference type="SMART" id="SM00670"/>
    </source>
</evidence>
<dbReference type="Pfam" id="PF02562">
    <property type="entry name" value="PhoH"/>
    <property type="match status" value="1"/>
</dbReference>